<keyword evidence="8" id="KW-0539">Nucleus</keyword>
<feature type="compositionally biased region" description="Acidic residues" evidence="10">
    <location>
        <begin position="203"/>
        <end position="229"/>
    </location>
</feature>
<evidence type="ECO:0000256" key="6">
    <source>
        <dbReference type="ARBA" id="ARBA00022679"/>
    </source>
</evidence>
<evidence type="ECO:0000256" key="7">
    <source>
        <dbReference type="ARBA" id="ARBA00022691"/>
    </source>
</evidence>
<evidence type="ECO:0000256" key="5">
    <source>
        <dbReference type="ARBA" id="ARBA00022603"/>
    </source>
</evidence>
<dbReference type="Pfam" id="PF13489">
    <property type="entry name" value="Methyltransf_23"/>
    <property type="match status" value="1"/>
</dbReference>
<dbReference type="PANTHER" id="PTHR14614">
    <property type="entry name" value="HEPATOCELLULAR CARCINOMA-ASSOCIATED ANTIGEN"/>
    <property type="match status" value="1"/>
</dbReference>
<name>A0A1X0RH66_RHIZD</name>
<evidence type="ECO:0000256" key="8">
    <source>
        <dbReference type="ARBA" id="ARBA00023242"/>
    </source>
</evidence>
<keyword evidence="6" id="KW-0808">Transferase</keyword>
<sequence length="371" mass="42041">MAFRFNFTSDDLDLENEESQQLETSLHDLHLEDNSGHSQKLPSREYDILSSPLPPVIQADLLQIQNVEKPIYKRTLADVRFQIAQQDTLLENETEREVLSMLSLSGNSDLIKGVYEGGFKTWECSIDMVEYLSSLPEEQISNKKVLEIGCGSSIPAIYLLTTSKTNRVDIQDYNEQVIRYVSVPNILLNCVLNVQENLTVNNEEQEKESSSESEEEDDDDDEEEEEDDEEKRIEEDPVTCDAEAEIIADQVPAMLQQVSARTRAFFGDWSTLPEQLGVDQGKYDLIVTTETVYAEHSLPDLIRVIQKSLRKPDGVCYVGAKTVYFGVGGGILPFCTLLSQSMDEDGDRLKYEKVYESARPIKGEILKVTWE</sequence>
<gene>
    <name evidence="11" type="ORF">BCV72DRAFT_220075</name>
</gene>
<evidence type="ECO:0000256" key="1">
    <source>
        <dbReference type="ARBA" id="ARBA00004123"/>
    </source>
</evidence>
<keyword evidence="7" id="KW-0949">S-adenosyl-L-methionine</keyword>
<keyword evidence="4" id="KW-0963">Cytoplasm</keyword>
<accession>A0A1X0RH66</accession>
<protein>
    <recommendedName>
        <fullName evidence="3">protein-histidine N-methyltransferase</fullName>
        <ecNumber evidence="3">2.1.1.85</ecNumber>
    </recommendedName>
</protein>
<dbReference type="Gene3D" id="3.40.50.150">
    <property type="entry name" value="Vaccinia Virus protein VP39"/>
    <property type="match status" value="1"/>
</dbReference>
<evidence type="ECO:0000256" key="10">
    <source>
        <dbReference type="SAM" id="MobiDB-lite"/>
    </source>
</evidence>
<dbReference type="EC" id="2.1.1.85" evidence="3"/>
<comment type="subcellular location">
    <subcellularLocation>
        <location evidence="2">Cytoplasm</location>
    </subcellularLocation>
    <subcellularLocation>
        <location evidence="1">Nucleus</location>
    </subcellularLocation>
</comment>
<comment type="similarity">
    <text evidence="9">Belongs to the methyltransferase superfamily. METTL18 family.</text>
</comment>
<dbReference type="GO" id="GO:0005737">
    <property type="term" value="C:cytoplasm"/>
    <property type="evidence" value="ECO:0007669"/>
    <property type="project" value="UniProtKB-SubCell"/>
</dbReference>
<dbReference type="InterPro" id="IPR029063">
    <property type="entry name" value="SAM-dependent_MTases_sf"/>
</dbReference>
<dbReference type="GO" id="GO:0005634">
    <property type="term" value="C:nucleus"/>
    <property type="evidence" value="ECO:0007669"/>
    <property type="project" value="UniProtKB-SubCell"/>
</dbReference>
<dbReference type="GO" id="GO:0018064">
    <property type="term" value="F:protein-L-histidine N-tele-methyltransferase activity"/>
    <property type="evidence" value="ECO:0007669"/>
    <property type="project" value="UniProtKB-EC"/>
</dbReference>
<evidence type="ECO:0000256" key="4">
    <source>
        <dbReference type="ARBA" id="ARBA00022490"/>
    </source>
</evidence>
<evidence type="ECO:0000256" key="2">
    <source>
        <dbReference type="ARBA" id="ARBA00004496"/>
    </source>
</evidence>
<dbReference type="Proteomes" id="UP000242414">
    <property type="component" value="Unassembled WGS sequence"/>
</dbReference>
<reference evidence="11" key="1">
    <citation type="journal article" date="2016" name="Proc. Natl. Acad. Sci. U.S.A.">
        <title>Lipid metabolic changes in an early divergent fungus govern the establishment of a mutualistic symbiosis with endobacteria.</title>
        <authorList>
            <person name="Lastovetsky O.A."/>
            <person name="Gaspar M.L."/>
            <person name="Mondo S.J."/>
            <person name="LaButti K.M."/>
            <person name="Sandor L."/>
            <person name="Grigoriev I.V."/>
            <person name="Henry S.A."/>
            <person name="Pawlowska T.E."/>
        </authorList>
    </citation>
    <scope>NUCLEOTIDE SEQUENCE [LARGE SCALE GENOMIC DNA]</scope>
    <source>
        <strain evidence="11">ATCC 52814</strain>
    </source>
</reference>
<dbReference type="PANTHER" id="PTHR14614:SF39">
    <property type="entry name" value="HISTIDINE PROTEIN METHYLTRANSFERASE 1 HOMOLOG"/>
    <property type="match status" value="1"/>
</dbReference>
<dbReference type="OrthoDB" id="1723750at2759"/>
<dbReference type="EMBL" id="KV921858">
    <property type="protein sequence ID" value="ORE11218.1"/>
    <property type="molecule type" value="Genomic_DNA"/>
</dbReference>
<dbReference type="SUPFAM" id="SSF53335">
    <property type="entry name" value="S-adenosyl-L-methionine-dependent methyltransferases"/>
    <property type="match status" value="1"/>
</dbReference>
<dbReference type="GO" id="GO:0032259">
    <property type="term" value="P:methylation"/>
    <property type="evidence" value="ECO:0007669"/>
    <property type="project" value="UniProtKB-KW"/>
</dbReference>
<evidence type="ECO:0000256" key="3">
    <source>
        <dbReference type="ARBA" id="ARBA00012533"/>
    </source>
</evidence>
<keyword evidence="5" id="KW-0489">Methyltransferase</keyword>
<dbReference type="InterPro" id="IPR019410">
    <property type="entry name" value="Methyltransf_16"/>
</dbReference>
<dbReference type="VEuPathDB" id="FungiDB:BCV72DRAFT_220075"/>
<dbReference type="AlphaFoldDB" id="A0A1X0RH66"/>
<feature type="region of interest" description="Disordered" evidence="10">
    <location>
        <begin position="200"/>
        <end position="239"/>
    </location>
</feature>
<organism evidence="11">
    <name type="scientific">Rhizopus microsporus var. microsporus</name>
    <dbReference type="NCBI Taxonomy" id="86635"/>
    <lineage>
        <taxon>Eukaryota</taxon>
        <taxon>Fungi</taxon>
        <taxon>Fungi incertae sedis</taxon>
        <taxon>Mucoromycota</taxon>
        <taxon>Mucoromycotina</taxon>
        <taxon>Mucoromycetes</taxon>
        <taxon>Mucorales</taxon>
        <taxon>Mucorineae</taxon>
        <taxon>Rhizopodaceae</taxon>
        <taxon>Rhizopus</taxon>
    </lineage>
</organism>
<proteinExistence type="inferred from homology"/>
<evidence type="ECO:0000256" key="9">
    <source>
        <dbReference type="ARBA" id="ARBA00038126"/>
    </source>
</evidence>
<evidence type="ECO:0000313" key="11">
    <source>
        <dbReference type="EMBL" id="ORE11218.1"/>
    </source>
</evidence>